<dbReference type="GeneID" id="20086985"/>
<dbReference type="EMBL" id="QUSY01000717">
    <property type="protein sequence ID" value="RHY27729.1"/>
    <property type="molecule type" value="Genomic_DNA"/>
</dbReference>
<feature type="transmembrane region" description="Helical" evidence="1">
    <location>
        <begin position="106"/>
        <end position="131"/>
    </location>
</feature>
<protein>
    <submittedName>
        <fullName evidence="2">Uncharacterized protein</fullName>
    </submittedName>
</protein>
<evidence type="ECO:0000256" key="1">
    <source>
        <dbReference type="SAM" id="Phobius"/>
    </source>
</evidence>
<keyword evidence="1" id="KW-0472">Membrane</keyword>
<dbReference type="AlphaFoldDB" id="A0A024TSJ7"/>
<keyword evidence="1" id="KW-0812">Transmembrane</keyword>
<dbReference type="Proteomes" id="UP000285060">
    <property type="component" value="Unassembled WGS sequence"/>
</dbReference>
<name>A0A024TSJ7_9STRA</name>
<keyword evidence="1" id="KW-1133">Transmembrane helix</keyword>
<evidence type="ECO:0000313" key="2">
    <source>
        <dbReference type="EMBL" id="ETV97130.1"/>
    </source>
</evidence>
<feature type="transmembrane region" description="Helical" evidence="1">
    <location>
        <begin position="53"/>
        <end position="71"/>
    </location>
</feature>
<evidence type="ECO:0000313" key="3">
    <source>
        <dbReference type="EMBL" id="RHY27729.1"/>
    </source>
</evidence>
<reference evidence="2" key="1">
    <citation type="submission" date="2013-12" db="EMBL/GenBank/DDBJ databases">
        <title>The Genome Sequence of Aphanomyces invadans NJM9701.</title>
        <authorList>
            <consortium name="The Broad Institute Genomics Platform"/>
            <person name="Russ C."/>
            <person name="Tyler B."/>
            <person name="van West P."/>
            <person name="Dieguez-Uribeondo J."/>
            <person name="Young S.K."/>
            <person name="Zeng Q."/>
            <person name="Gargeya S."/>
            <person name="Fitzgerald M."/>
            <person name="Abouelleil A."/>
            <person name="Alvarado L."/>
            <person name="Chapman S.B."/>
            <person name="Gainer-Dewar J."/>
            <person name="Goldberg J."/>
            <person name="Griggs A."/>
            <person name="Gujja S."/>
            <person name="Hansen M."/>
            <person name="Howarth C."/>
            <person name="Imamovic A."/>
            <person name="Ireland A."/>
            <person name="Larimer J."/>
            <person name="McCowan C."/>
            <person name="Murphy C."/>
            <person name="Pearson M."/>
            <person name="Poon T.W."/>
            <person name="Priest M."/>
            <person name="Roberts A."/>
            <person name="Saif S."/>
            <person name="Shea T."/>
            <person name="Sykes S."/>
            <person name="Wortman J."/>
            <person name="Nusbaum C."/>
            <person name="Birren B."/>
        </authorList>
    </citation>
    <scope>NUCLEOTIDE SEQUENCE [LARGE SCALE GENOMIC DNA]</scope>
    <source>
        <strain evidence="2">NJM9701</strain>
    </source>
</reference>
<dbReference type="OrthoDB" id="5586934at2759"/>
<dbReference type="EMBL" id="KI913974">
    <property type="protein sequence ID" value="ETV97130.1"/>
    <property type="molecule type" value="Genomic_DNA"/>
</dbReference>
<dbReference type="VEuPathDB" id="FungiDB:H310_09935"/>
<keyword evidence="4" id="KW-1185">Reference proteome</keyword>
<reference evidence="3 4" key="2">
    <citation type="submission" date="2018-08" db="EMBL/GenBank/DDBJ databases">
        <title>Aphanomyces genome sequencing and annotation.</title>
        <authorList>
            <person name="Minardi D."/>
            <person name="Oidtmann B."/>
            <person name="Van Der Giezen M."/>
            <person name="Studholme D.J."/>
        </authorList>
    </citation>
    <scope>NUCLEOTIDE SEQUENCE [LARGE SCALE GENOMIC DNA]</scope>
    <source>
        <strain evidence="3 4">NJM0002</strain>
    </source>
</reference>
<organism evidence="2">
    <name type="scientific">Aphanomyces invadans</name>
    <dbReference type="NCBI Taxonomy" id="157072"/>
    <lineage>
        <taxon>Eukaryota</taxon>
        <taxon>Sar</taxon>
        <taxon>Stramenopiles</taxon>
        <taxon>Oomycota</taxon>
        <taxon>Saprolegniomycetes</taxon>
        <taxon>Saprolegniales</taxon>
        <taxon>Verrucalvaceae</taxon>
        <taxon>Aphanomyces</taxon>
    </lineage>
</organism>
<evidence type="ECO:0000313" key="4">
    <source>
        <dbReference type="Proteomes" id="UP000285060"/>
    </source>
</evidence>
<proteinExistence type="predicted"/>
<gene>
    <name evidence="3" type="ORF">DYB32_006573</name>
    <name evidence="2" type="ORF">H310_09935</name>
</gene>
<feature type="transmembrane region" description="Helical" evidence="1">
    <location>
        <begin position="247"/>
        <end position="267"/>
    </location>
</feature>
<feature type="transmembrane region" description="Helical" evidence="1">
    <location>
        <begin position="205"/>
        <end position="227"/>
    </location>
</feature>
<sequence>MTMGVFGQAAESRPLRFLVLLLLALSVWRYITHVVQRESEASFPESLWTPTTLTFDVWGGCVLALLTPLLVSECVRPRHTTPYMGVLFVLLCAQFAVAILTQELRVVGHLTSALVSMCVLWACLLISFTVVEHHIEPMVLSSVVFSDTDHVYTTSNRWDYLSIRLPLALWWVYSSAEVLAVCHAVALNAQTKPDMRIFVTSMGGWVLVSVGLLLTTGDTAILIGSLWMLWGVANANSSHSSNESHTMATLAGLGAFVLGGLFCFLVLHKAWRGPKDRWAPLFSLRGVSAPRRMAV</sequence>
<feature type="transmembrane region" description="Helical" evidence="1">
    <location>
        <begin position="83"/>
        <end position="100"/>
    </location>
</feature>
<accession>A0A024TSJ7</accession>
<dbReference type="RefSeq" id="XP_008874376.1">
    <property type="nucleotide sequence ID" value="XM_008876154.1"/>
</dbReference>